<evidence type="ECO:0000313" key="2">
    <source>
        <dbReference type="EMBL" id="GAK50048.1"/>
    </source>
</evidence>
<dbReference type="EMBL" id="DF820455">
    <property type="protein sequence ID" value="GAK50048.1"/>
    <property type="molecule type" value="Genomic_DNA"/>
</dbReference>
<organism evidence="2 3">
    <name type="scientific">Candidatus Moduliflexus flocculans</name>
    <dbReference type="NCBI Taxonomy" id="1499966"/>
    <lineage>
        <taxon>Bacteria</taxon>
        <taxon>Candidatus Moduliflexota</taxon>
        <taxon>Candidatus Moduliflexia</taxon>
        <taxon>Candidatus Moduliflexales</taxon>
        <taxon>Candidatus Moduliflexaceae</taxon>
    </lineage>
</organism>
<accession>A0A0S6VRZ5</accession>
<feature type="region of interest" description="Disordered" evidence="1">
    <location>
        <begin position="44"/>
        <end position="80"/>
    </location>
</feature>
<evidence type="ECO:0000313" key="3">
    <source>
        <dbReference type="Proteomes" id="UP000030700"/>
    </source>
</evidence>
<dbReference type="STRING" id="1499966.U14_01273"/>
<dbReference type="AlphaFoldDB" id="A0A0S6VRZ5"/>
<sequence length="123" mass="13771">MRKFLETGLLVALISCAAVWGAQQIRFFQRIPMVFSSLTFAVSSVSNEGRPPRPDTQEFQAPTQSNNEAGGRPQRREMGASSDGWKNILAHCSIFAFMVMCAYYSEQSIRKLASYRTRSLPVS</sequence>
<name>A0A0S6VRZ5_9BACT</name>
<keyword evidence="3" id="KW-1185">Reference proteome</keyword>
<dbReference type="Proteomes" id="UP000030700">
    <property type="component" value="Unassembled WGS sequence"/>
</dbReference>
<proteinExistence type="predicted"/>
<feature type="compositionally biased region" description="Polar residues" evidence="1">
    <location>
        <begin position="57"/>
        <end position="68"/>
    </location>
</feature>
<evidence type="ECO:0000256" key="1">
    <source>
        <dbReference type="SAM" id="MobiDB-lite"/>
    </source>
</evidence>
<reference evidence="2 3" key="1">
    <citation type="journal article" date="2015" name="PeerJ">
        <title>First genomic representation of candidate bacterial phylum KSB3 points to enhanced environmental sensing as a trigger of wastewater bulking.</title>
        <authorList>
            <person name="Sekiguchi Y."/>
            <person name="Ohashi A."/>
            <person name="Parks D.H."/>
            <person name="Yamauchi T."/>
            <person name="Tyson G.W."/>
            <person name="Hugenholtz P."/>
        </authorList>
    </citation>
    <scope>NUCLEOTIDE SEQUENCE [LARGE SCALE GENOMIC DNA]</scope>
</reference>
<gene>
    <name evidence="2" type="ORF">U14_01273</name>
</gene>
<protein>
    <submittedName>
        <fullName evidence="2">Uncharacterized protein</fullName>
    </submittedName>
</protein>
<dbReference type="HOGENOM" id="CLU_2010750_0_0_0"/>